<name>A0ABM1XMZ7_AEDAL</name>
<accession>A0ABM1XMZ7</accession>
<organism evidence="2 3">
    <name type="scientific">Aedes albopictus</name>
    <name type="common">Asian tiger mosquito</name>
    <name type="synonym">Stegomyia albopicta</name>
    <dbReference type="NCBI Taxonomy" id="7160"/>
    <lineage>
        <taxon>Eukaryota</taxon>
        <taxon>Metazoa</taxon>
        <taxon>Ecdysozoa</taxon>
        <taxon>Arthropoda</taxon>
        <taxon>Hexapoda</taxon>
        <taxon>Insecta</taxon>
        <taxon>Pterygota</taxon>
        <taxon>Neoptera</taxon>
        <taxon>Endopterygota</taxon>
        <taxon>Diptera</taxon>
        <taxon>Nematocera</taxon>
        <taxon>Culicoidea</taxon>
        <taxon>Culicidae</taxon>
        <taxon>Culicinae</taxon>
        <taxon>Aedini</taxon>
        <taxon>Aedes</taxon>
        <taxon>Stegomyia</taxon>
    </lineage>
</organism>
<feature type="compositionally biased region" description="Polar residues" evidence="1">
    <location>
        <begin position="68"/>
        <end position="78"/>
    </location>
</feature>
<proteinExistence type="predicted"/>
<evidence type="ECO:0000313" key="3">
    <source>
        <dbReference type="Proteomes" id="UP000069940"/>
    </source>
</evidence>
<dbReference type="EnsemblMetazoa" id="AALFPA23_001164.R943">
    <property type="protein sequence ID" value="AALFPA23_001164.P943"/>
    <property type="gene ID" value="AALFPA23_001164"/>
</dbReference>
<evidence type="ECO:0008006" key="4">
    <source>
        <dbReference type="Google" id="ProtNLM"/>
    </source>
</evidence>
<reference evidence="3" key="1">
    <citation type="journal article" date="2015" name="Proc. Natl. Acad. Sci. U.S.A.">
        <title>Genome sequence of the Asian Tiger mosquito, Aedes albopictus, reveals insights into its biology, genetics, and evolution.</title>
        <authorList>
            <person name="Chen X.G."/>
            <person name="Jiang X."/>
            <person name="Gu J."/>
            <person name="Xu M."/>
            <person name="Wu Y."/>
            <person name="Deng Y."/>
            <person name="Zhang C."/>
            <person name="Bonizzoni M."/>
            <person name="Dermauw W."/>
            <person name="Vontas J."/>
            <person name="Armbruster P."/>
            <person name="Huang X."/>
            <person name="Yang Y."/>
            <person name="Zhang H."/>
            <person name="He W."/>
            <person name="Peng H."/>
            <person name="Liu Y."/>
            <person name="Wu K."/>
            <person name="Chen J."/>
            <person name="Lirakis M."/>
            <person name="Topalis P."/>
            <person name="Van Leeuwen T."/>
            <person name="Hall A.B."/>
            <person name="Jiang X."/>
            <person name="Thorpe C."/>
            <person name="Mueller R.L."/>
            <person name="Sun C."/>
            <person name="Waterhouse R.M."/>
            <person name="Yan G."/>
            <person name="Tu Z.J."/>
            <person name="Fang X."/>
            <person name="James A.A."/>
        </authorList>
    </citation>
    <scope>NUCLEOTIDE SEQUENCE [LARGE SCALE GENOMIC DNA]</scope>
    <source>
        <strain evidence="3">Foshan</strain>
    </source>
</reference>
<reference evidence="2" key="2">
    <citation type="submission" date="2025-05" db="UniProtKB">
        <authorList>
            <consortium name="EnsemblMetazoa"/>
        </authorList>
    </citation>
    <scope>IDENTIFICATION</scope>
    <source>
        <strain evidence="2">Foshan</strain>
    </source>
</reference>
<sequence length="113" mass="12461">MWNLRSSAVAAGGQSKQPKRPYTLPDVAEFRSRNKKLSTRSLNQIQLPRKQVHCPVHQDASPKLNGTPKKTTPQQQSSEEGDKTIDAALATVVEHAMLDDIPVEDPKEDTSMG</sequence>
<dbReference type="GeneID" id="109433606"/>
<keyword evidence="3" id="KW-1185">Reference proteome</keyword>
<dbReference type="Proteomes" id="UP000069940">
    <property type="component" value="Unassembled WGS sequence"/>
</dbReference>
<evidence type="ECO:0000256" key="1">
    <source>
        <dbReference type="SAM" id="MobiDB-lite"/>
    </source>
</evidence>
<feature type="region of interest" description="Disordered" evidence="1">
    <location>
        <begin position="1"/>
        <end position="26"/>
    </location>
</feature>
<dbReference type="RefSeq" id="XP_029733200.1">
    <property type="nucleotide sequence ID" value="XM_029877340.2"/>
</dbReference>
<feature type="region of interest" description="Disordered" evidence="1">
    <location>
        <begin position="49"/>
        <end position="84"/>
    </location>
</feature>
<evidence type="ECO:0000313" key="2">
    <source>
        <dbReference type="EnsemblMetazoa" id="AALFPA23_001164.P943"/>
    </source>
</evidence>
<protein>
    <recommendedName>
        <fullName evidence="4">Secreted protein</fullName>
    </recommendedName>
</protein>